<proteinExistence type="predicted"/>
<dbReference type="RefSeq" id="WP_214431450.1">
    <property type="nucleotide sequence ID" value="NZ_JAECZA010000015.1"/>
</dbReference>
<organism evidence="1 2">
    <name type="scientific">Dendronalium phyllosphericum CENA369</name>
    <dbReference type="NCBI Taxonomy" id="1725256"/>
    <lineage>
        <taxon>Bacteria</taxon>
        <taxon>Bacillati</taxon>
        <taxon>Cyanobacteriota</taxon>
        <taxon>Cyanophyceae</taxon>
        <taxon>Nostocales</taxon>
        <taxon>Nostocaceae</taxon>
        <taxon>Dendronalium</taxon>
        <taxon>Dendronalium phyllosphericum</taxon>
    </lineage>
</organism>
<evidence type="ECO:0000313" key="2">
    <source>
        <dbReference type="Proteomes" id="UP000662314"/>
    </source>
</evidence>
<dbReference type="EMBL" id="JAECZA010000015">
    <property type="protein sequence ID" value="MBH8572625.1"/>
    <property type="molecule type" value="Genomic_DNA"/>
</dbReference>
<reference evidence="1 2" key="1">
    <citation type="journal article" date="2021" name="Int. J. Syst. Evol. Microbiol.">
        <title>Amazonocrinis nigriterrae gen. nov., sp. nov., Atlanticothrix silvestris gen. nov., sp. nov. and Dendronalium phyllosphericum gen. nov., sp. nov., nostocacean cyanobacteria from Brazilian environments.</title>
        <authorList>
            <person name="Alvarenga D.O."/>
            <person name="Andreote A.P.D."/>
            <person name="Branco L.H.Z."/>
            <person name="Delbaje E."/>
            <person name="Cruz R.B."/>
            <person name="Varani A.M."/>
            <person name="Fiore M.F."/>
        </authorList>
    </citation>
    <scope>NUCLEOTIDE SEQUENCE [LARGE SCALE GENOMIC DNA]</scope>
    <source>
        <strain evidence="1 2">CENA369</strain>
    </source>
</reference>
<name>A0A8J7HYJ1_9NOST</name>
<dbReference type="AlphaFoldDB" id="A0A8J7HYJ1"/>
<keyword evidence="2" id="KW-1185">Reference proteome</keyword>
<dbReference type="Proteomes" id="UP000662314">
    <property type="component" value="Unassembled WGS sequence"/>
</dbReference>
<accession>A0A8J7HYJ1</accession>
<gene>
    <name evidence="1" type="ORF">I8752_06275</name>
</gene>
<sequence length="50" mass="5467">MAIAGKVLEKVRLLIVAFDVKLCIAGQIDPLPHSPVPEKTARVHLHSQIL</sequence>
<protein>
    <submittedName>
        <fullName evidence="1">Uncharacterized protein</fullName>
    </submittedName>
</protein>
<evidence type="ECO:0000313" key="1">
    <source>
        <dbReference type="EMBL" id="MBH8572625.1"/>
    </source>
</evidence>
<comment type="caution">
    <text evidence="1">The sequence shown here is derived from an EMBL/GenBank/DDBJ whole genome shotgun (WGS) entry which is preliminary data.</text>
</comment>